<evidence type="ECO:0000256" key="3">
    <source>
        <dbReference type="ARBA" id="ARBA00022656"/>
    </source>
</evidence>
<evidence type="ECO:0000256" key="6">
    <source>
        <dbReference type="ARBA" id="ARBA00034121"/>
    </source>
</evidence>
<dbReference type="AlphaFoldDB" id="A0A023F713"/>
<evidence type="ECO:0000256" key="4">
    <source>
        <dbReference type="ARBA" id="ARBA00022729"/>
    </source>
</evidence>
<dbReference type="GO" id="GO:0005576">
    <property type="term" value="C:extracellular region"/>
    <property type="evidence" value="ECO:0007669"/>
    <property type="project" value="UniProtKB-SubCell"/>
</dbReference>
<evidence type="ECO:0000313" key="8">
    <source>
        <dbReference type="EMBL" id="JAC17022.1"/>
    </source>
</evidence>
<dbReference type="Pfam" id="PF03973">
    <property type="entry name" value="Triabin"/>
    <property type="match status" value="1"/>
</dbReference>
<feature type="chain" id="PRO_5001516097" evidence="7">
    <location>
        <begin position="19"/>
        <end position="199"/>
    </location>
</feature>
<comment type="subcellular location">
    <subcellularLocation>
        <location evidence="1">Secreted</location>
    </subcellularLocation>
</comment>
<evidence type="ECO:0000256" key="2">
    <source>
        <dbReference type="ARBA" id="ARBA00022525"/>
    </source>
</evidence>
<proteinExistence type="evidence at transcript level"/>
<protein>
    <submittedName>
        <fullName evidence="8">Putative triabin-like lipocalin</fullName>
    </submittedName>
</protein>
<keyword evidence="5" id="KW-1199">Hemostasis impairing toxin</keyword>
<dbReference type="CDD" id="cd19423">
    <property type="entry name" value="lipocalin_LTBP1-like"/>
    <property type="match status" value="1"/>
</dbReference>
<dbReference type="GO" id="GO:0090729">
    <property type="term" value="F:toxin activity"/>
    <property type="evidence" value="ECO:0007669"/>
    <property type="project" value="UniProtKB-KW"/>
</dbReference>
<dbReference type="EMBL" id="GBBI01001690">
    <property type="protein sequence ID" value="JAC17022.1"/>
    <property type="molecule type" value="mRNA"/>
</dbReference>
<dbReference type="InterPro" id="IPR005657">
    <property type="entry name" value="Triabi/Procalin"/>
</dbReference>
<organism evidence="8">
    <name type="scientific">Triatoma infestans</name>
    <name type="common">Assassin bug</name>
    <dbReference type="NCBI Taxonomy" id="30076"/>
    <lineage>
        <taxon>Eukaryota</taxon>
        <taxon>Metazoa</taxon>
        <taxon>Ecdysozoa</taxon>
        <taxon>Arthropoda</taxon>
        <taxon>Hexapoda</taxon>
        <taxon>Insecta</taxon>
        <taxon>Pterygota</taxon>
        <taxon>Neoptera</taxon>
        <taxon>Paraneoptera</taxon>
        <taxon>Hemiptera</taxon>
        <taxon>Heteroptera</taxon>
        <taxon>Panheteroptera</taxon>
        <taxon>Cimicomorpha</taxon>
        <taxon>Reduviidae</taxon>
        <taxon>Triatominae</taxon>
        <taxon>Triatoma</taxon>
    </lineage>
</organism>
<comment type="similarity">
    <text evidence="6">Belongs to the calycin superfamily. Triabin family.</text>
</comment>
<name>A0A023F713_TRIIF</name>
<accession>A0A023F713</accession>
<dbReference type="Gene3D" id="2.40.128.20">
    <property type="match status" value="1"/>
</dbReference>
<evidence type="ECO:0000256" key="5">
    <source>
        <dbReference type="ARBA" id="ARBA00023240"/>
    </source>
</evidence>
<keyword evidence="2" id="KW-0964">Secreted</keyword>
<evidence type="ECO:0000256" key="1">
    <source>
        <dbReference type="ARBA" id="ARBA00004613"/>
    </source>
</evidence>
<feature type="non-terminal residue" evidence="8">
    <location>
        <position position="1"/>
    </location>
</feature>
<dbReference type="InterPro" id="IPR012674">
    <property type="entry name" value="Calycin"/>
</dbReference>
<keyword evidence="3" id="KW-0800">Toxin</keyword>
<dbReference type="SUPFAM" id="SSF50814">
    <property type="entry name" value="Lipocalins"/>
    <property type="match status" value="1"/>
</dbReference>
<evidence type="ECO:0000256" key="7">
    <source>
        <dbReference type="SAM" id="SignalP"/>
    </source>
</evidence>
<keyword evidence="4 7" id="KW-0732">Signal</keyword>
<dbReference type="GO" id="GO:0030682">
    <property type="term" value="P:symbiont-mediated perturbation of host defenses"/>
    <property type="evidence" value="ECO:0007669"/>
    <property type="project" value="InterPro"/>
</dbReference>
<sequence length="199" mass="22796">KMITTLIFLGILGTFAIAESPLRIIECLNVPVKENFEPEKFFKGNWFLTNIRRSPEESEVTNICQESKSKILEGGIVNHIIFSESDVLKPPFIQTNCTGNVKNKQEKVVFQCKKIRAEKIKNFQLEGTVVETDYEHFAIFYVCGKDGDKVTGEDFLVLNRKEDGEPTDPRIVETLKKYGLVLDELLSRKKVHCKNHPDF</sequence>
<reference evidence="8" key="1">
    <citation type="journal article" date="2014" name="PLoS Negl. Trop. Dis.">
        <title>An updated insight into the Sialotranscriptome of Triatoma infestans: developmental stage and geographic variations.</title>
        <authorList>
            <person name="Schwarz A."/>
            <person name="Medrano-Mercado N."/>
            <person name="Schaub G.A."/>
            <person name="Struchiner C.J."/>
            <person name="Bargues M.D."/>
            <person name="Levy M.Z."/>
            <person name="Ribeiro J.M."/>
        </authorList>
    </citation>
    <scope>NUCLEOTIDE SEQUENCE</scope>
    <source>
        <strain evidence="8">Chile</strain>
        <tissue evidence="8">Salivary glands</tissue>
    </source>
</reference>
<feature type="signal peptide" evidence="7">
    <location>
        <begin position="1"/>
        <end position="18"/>
    </location>
</feature>